<dbReference type="CDD" id="cd00165">
    <property type="entry name" value="S4"/>
    <property type="match status" value="1"/>
</dbReference>
<dbReference type="EMBL" id="JADIMX010000039">
    <property type="protein sequence ID" value="MBO8434095.1"/>
    <property type="molecule type" value="Genomic_DNA"/>
</dbReference>
<keyword evidence="1" id="KW-0694">RNA-binding</keyword>
<protein>
    <submittedName>
        <fullName evidence="3">RNA-binding protein</fullName>
    </submittedName>
</protein>
<comment type="caution">
    <text evidence="3">The sequence shown here is derived from an EMBL/GenBank/DDBJ whole genome shotgun (WGS) entry which is preliminary data.</text>
</comment>
<dbReference type="InterPro" id="IPR012677">
    <property type="entry name" value="Nucleotide-bd_a/b_plait_sf"/>
</dbReference>
<dbReference type="SUPFAM" id="SSF55174">
    <property type="entry name" value="Alpha-L RNA-binding motif"/>
    <property type="match status" value="1"/>
</dbReference>
<organism evidence="3 4">
    <name type="scientific">Candidatus Fimicola merdigallinarum</name>
    <dbReference type="NCBI Taxonomy" id="2840819"/>
    <lineage>
        <taxon>Bacteria</taxon>
        <taxon>Bacillati</taxon>
        <taxon>Bacillota</taxon>
        <taxon>Clostridia</taxon>
        <taxon>Lachnospirales</taxon>
        <taxon>Lachnospiraceae</taxon>
        <taxon>Lachnospiraceae incertae sedis</taxon>
        <taxon>Candidatus Fimicola</taxon>
    </lineage>
</organism>
<dbReference type="Pfam" id="PF17774">
    <property type="entry name" value="YlmH_RBD"/>
    <property type="match status" value="1"/>
</dbReference>
<dbReference type="AlphaFoldDB" id="A0A9D9DXP2"/>
<reference evidence="3" key="1">
    <citation type="submission" date="2020-10" db="EMBL/GenBank/DDBJ databases">
        <authorList>
            <person name="Gilroy R."/>
        </authorList>
    </citation>
    <scope>NUCLEOTIDE SEQUENCE</scope>
    <source>
        <strain evidence="3">F6-4510</strain>
    </source>
</reference>
<evidence type="ECO:0000256" key="1">
    <source>
        <dbReference type="PROSITE-ProRule" id="PRU00182"/>
    </source>
</evidence>
<sequence>MYSRNEFLKKATNADEKLIISKVIDRINLCIKRHEMTFTDFLNPTETAFVYDLIKGITDVNFMIFGGSDECERNMIGFSPEYMEISESDFPIMAIKVKRNIKFSSELSHRDYLGSMLGMGIERDKTGDIFIFDEYTILFVSESISDYIGTNLTKVGRTSVKTEVLPISNVDMPKKNIVEKRSTVSSMRLDSIIGSALNMSRGKAQDYIKAMKVNVNWSLVSSTSHIVKEGDMISVRGKGRFKIGEEGRMTKKDRMGVTFLMYV</sequence>
<dbReference type="SMART" id="SM00363">
    <property type="entry name" value="S4"/>
    <property type="match status" value="1"/>
</dbReference>
<dbReference type="InterPro" id="IPR040591">
    <property type="entry name" value="RqcP2_RBD"/>
</dbReference>
<accession>A0A9D9DXP2</accession>
<dbReference type="Pfam" id="PF01479">
    <property type="entry name" value="S4"/>
    <property type="match status" value="1"/>
</dbReference>
<dbReference type="GO" id="GO:0003723">
    <property type="term" value="F:RNA binding"/>
    <property type="evidence" value="ECO:0007669"/>
    <property type="project" value="UniProtKB-KW"/>
</dbReference>
<dbReference type="Gene3D" id="3.10.290.10">
    <property type="entry name" value="RNA-binding S4 domain"/>
    <property type="match status" value="1"/>
</dbReference>
<proteinExistence type="predicted"/>
<dbReference type="InterPro" id="IPR036986">
    <property type="entry name" value="S4_RNA-bd_sf"/>
</dbReference>
<gene>
    <name evidence="3" type="ORF">IAC55_02070</name>
</gene>
<dbReference type="PANTHER" id="PTHR13633:SF3">
    <property type="entry name" value="MITOCHONDRIAL TRANSCRIPTION RESCUE FACTOR 1"/>
    <property type="match status" value="1"/>
</dbReference>
<evidence type="ECO:0000313" key="4">
    <source>
        <dbReference type="Proteomes" id="UP000823611"/>
    </source>
</evidence>
<dbReference type="Gene3D" id="3.30.1370.160">
    <property type="match status" value="1"/>
</dbReference>
<reference evidence="3" key="2">
    <citation type="journal article" date="2021" name="PeerJ">
        <title>Extensive microbial diversity within the chicken gut microbiome revealed by metagenomics and culture.</title>
        <authorList>
            <person name="Gilroy R."/>
            <person name="Ravi A."/>
            <person name="Getino M."/>
            <person name="Pursley I."/>
            <person name="Horton D.L."/>
            <person name="Alikhan N.F."/>
            <person name="Baker D."/>
            <person name="Gharbi K."/>
            <person name="Hall N."/>
            <person name="Watson M."/>
            <person name="Adriaenssens E.M."/>
            <person name="Foster-Nyarko E."/>
            <person name="Jarju S."/>
            <person name="Secka A."/>
            <person name="Antonio M."/>
            <person name="Oren A."/>
            <person name="Chaudhuri R.R."/>
            <person name="La Ragione R."/>
            <person name="Hildebrand F."/>
            <person name="Pallen M.J."/>
        </authorList>
    </citation>
    <scope>NUCLEOTIDE SEQUENCE</scope>
    <source>
        <strain evidence="3">F6-4510</strain>
    </source>
</reference>
<evidence type="ECO:0000259" key="2">
    <source>
        <dbReference type="SMART" id="SM00363"/>
    </source>
</evidence>
<feature type="domain" description="RNA-binding S4" evidence="2">
    <location>
        <begin position="187"/>
        <end position="248"/>
    </location>
</feature>
<dbReference type="Gene3D" id="3.30.70.330">
    <property type="match status" value="1"/>
</dbReference>
<evidence type="ECO:0000313" key="3">
    <source>
        <dbReference type="EMBL" id="MBO8434095.1"/>
    </source>
</evidence>
<dbReference type="PROSITE" id="PS50889">
    <property type="entry name" value="S4"/>
    <property type="match status" value="1"/>
</dbReference>
<name>A0A9D9DXP2_9FIRM</name>
<dbReference type="InterPro" id="IPR002942">
    <property type="entry name" value="S4_RNA-bd"/>
</dbReference>
<dbReference type="Proteomes" id="UP000823611">
    <property type="component" value="Unassembled WGS sequence"/>
</dbReference>
<dbReference type="PANTHER" id="PTHR13633">
    <property type="entry name" value="MITOCHONDRIAL TRANSCRIPTION RESCUE FACTOR 1"/>
    <property type="match status" value="1"/>
</dbReference>